<feature type="region of interest" description="Disordered" evidence="1">
    <location>
        <begin position="1"/>
        <end position="92"/>
    </location>
</feature>
<feature type="compositionally biased region" description="Basic and acidic residues" evidence="1">
    <location>
        <begin position="1"/>
        <end position="10"/>
    </location>
</feature>
<name>W8QZ86_STUST</name>
<accession>W8QZ86</accession>
<gene>
    <name evidence="2" type="ORF">CH92_11065</name>
</gene>
<organism evidence="2 3">
    <name type="scientific">Stutzerimonas stutzeri</name>
    <name type="common">Pseudomonas stutzeri</name>
    <dbReference type="NCBI Taxonomy" id="316"/>
    <lineage>
        <taxon>Bacteria</taxon>
        <taxon>Pseudomonadati</taxon>
        <taxon>Pseudomonadota</taxon>
        <taxon>Gammaproteobacteria</taxon>
        <taxon>Pseudomonadales</taxon>
        <taxon>Pseudomonadaceae</taxon>
        <taxon>Stutzerimonas</taxon>
    </lineage>
</organism>
<feature type="compositionally biased region" description="Acidic residues" evidence="1">
    <location>
        <begin position="78"/>
        <end position="92"/>
    </location>
</feature>
<reference evidence="2 3" key="2">
    <citation type="submission" date="2014-03" db="EMBL/GenBank/DDBJ databases">
        <authorList>
            <person name="Baltrus D."/>
            <person name="Dougherty K."/>
        </authorList>
    </citation>
    <scope>NUCLEOTIDE SEQUENCE</scope>
    <source>
        <strain evidence="2 3">28a24</strain>
    </source>
</reference>
<sequence>MTIERDDRQPQAESLPGTRAESEDDGVVIPGSAPPLSPGRTDVNPDDQPGVDELPGNELERPRDGADGVPMERQTPDIDVDNAEMDDAPNPR</sequence>
<dbReference type="KEGG" id="pstt:CH92_11065"/>
<dbReference type="RefSeq" id="WP_025241806.1">
    <property type="nucleotide sequence ID" value="NZ_CP007441.1"/>
</dbReference>
<dbReference type="PATRIC" id="fig|316.77.peg.2216"/>
<proteinExistence type="predicted"/>
<evidence type="ECO:0000313" key="3">
    <source>
        <dbReference type="Proteomes" id="UP000019522"/>
    </source>
</evidence>
<reference evidence="3" key="1">
    <citation type="journal article" date="2014" name="Genome Announc.">
        <title>Complete Genome Sequence of the Highly Transformable Pseudomonas stutzeri Strain 28a24.</title>
        <authorList>
            <person name="Smith B.A."/>
            <person name="Dougherty K.M."/>
            <person name="Baltrus D.A."/>
        </authorList>
    </citation>
    <scope>NUCLEOTIDE SEQUENCE [LARGE SCALE GENOMIC DNA]</scope>
    <source>
        <strain evidence="3">28a24</strain>
    </source>
</reference>
<dbReference type="Proteomes" id="UP000019522">
    <property type="component" value="Chromosome"/>
</dbReference>
<evidence type="ECO:0000313" key="2">
    <source>
        <dbReference type="EMBL" id="AHL75614.1"/>
    </source>
</evidence>
<evidence type="ECO:0000256" key="1">
    <source>
        <dbReference type="SAM" id="MobiDB-lite"/>
    </source>
</evidence>
<protein>
    <submittedName>
        <fullName evidence="2">Uncharacterized protein</fullName>
    </submittedName>
</protein>
<dbReference type="AlphaFoldDB" id="W8QZ86"/>
<dbReference type="EMBL" id="CP007441">
    <property type="protein sequence ID" value="AHL75614.1"/>
    <property type="molecule type" value="Genomic_DNA"/>
</dbReference>